<evidence type="ECO:0000256" key="5">
    <source>
        <dbReference type="ARBA" id="ARBA00023004"/>
    </source>
</evidence>
<dbReference type="AlphaFoldDB" id="A0A3M2I3W8"/>
<keyword evidence="11" id="KW-1185">Reference proteome</keyword>
<evidence type="ECO:0000256" key="4">
    <source>
        <dbReference type="ARBA" id="ARBA00022982"/>
    </source>
</evidence>
<keyword evidence="3 6" id="KW-0479">Metal-binding</keyword>
<feature type="chain" id="PRO_5018003132" evidence="8">
    <location>
        <begin position="21"/>
        <end position="139"/>
    </location>
</feature>
<gene>
    <name evidence="10" type="ORF">EBB59_00570</name>
</gene>
<dbReference type="Pfam" id="PF00034">
    <property type="entry name" value="Cytochrom_C"/>
    <property type="match status" value="1"/>
</dbReference>
<proteinExistence type="predicted"/>
<dbReference type="PROSITE" id="PS51007">
    <property type="entry name" value="CYTC"/>
    <property type="match status" value="1"/>
</dbReference>
<evidence type="ECO:0000256" key="6">
    <source>
        <dbReference type="PROSITE-ProRule" id="PRU00433"/>
    </source>
</evidence>
<feature type="domain" description="Cytochrome c" evidence="9">
    <location>
        <begin position="44"/>
        <end position="130"/>
    </location>
</feature>
<evidence type="ECO:0000313" key="11">
    <source>
        <dbReference type="Proteomes" id="UP000275012"/>
    </source>
</evidence>
<dbReference type="PANTHER" id="PTHR33751">
    <property type="entry name" value="CBB3-TYPE CYTOCHROME C OXIDASE SUBUNIT FIXP"/>
    <property type="match status" value="1"/>
</dbReference>
<evidence type="ECO:0000256" key="3">
    <source>
        <dbReference type="ARBA" id="ARBA00022723"/>
    </source>
</evidence>
<evidence type="ECO:0000256" key="1">
    <source>
        <dbReference type="ARBA" id="ARBA00022448"/>
    </source>
</evidence>
<dbReference type="PANTHER" id="PTHR33751:SF9">
    <property type="entry name" value="CYTOCHROME C4"/>
    <property type="match status" value="1"/>
</dbReference>
<keyword evidence="1" id="KW-0813">Transport</keyword>
<keyword evidence="2 6" id="KW-0349">Heme</keyword>
<sequence>MTTFRLLAILSITLSVIACANGDDTTASSDGDQGSSSSAGLPKGDIARGKELAGSTALTGQSCVSCHGEEGNAPIDPSYPKIGGQYHDYIAHALQRYRDGKREHALMTPQATKLSDQQIADVSAYFGSRPSQLQDMSAH</sequence>
<dbReference type="EMBL" id="RFLY01000001">
    <property type="protein sequence ID" value="RMH94985.1"/>
    <property type="molecule type" value="Genomic_DNA"/>
</dbReference>
<evidence type="ECO:0000256" key="8">
    <source>
        <dbReference type="SAM" id="SignalP"/>
    </source>
</evidence>
<dbReference type="Proteomes" id="UP000275012">
    <property type="component" value="Unassembled WGS sequence"/>
</dbReference>
<dbReference type="InterPro" id="IPR050597">
    <property type="entry name" value="Cytochrome_c_Oxidase_Subunit"/>
</dbReference>
<dbReference type="GO" id="GO:0009055">
    <property type="term" value="F:electron transfer activity"/>
    <property type="evidence" value="ECO:0007669"/>
    <property type="project" value="InterPro"/>
</dbReference>
<dbReference type="OrthoDB" id="9796421at2"/>
<dbReference type="PROSITE" id="PS51257">
    <property type="entry name" value="PROKAR_LIPOPROTEIN"/>
    <property type="match status" value="1"/>
</dbReference>
<comment type="caution">
    <text evidence="10">The sequence shown here is derived from an EMBL/GenBank/DDBJ whole genome shotgun (WGS) entry which is preliminary data.</text>
</comment>
<keyword evidence="4" id="KW-0249">Electron transport</keyword>
<feature type="signal peptide" evidence="8">
    <location>
        <begin position="1"/>
        <end position="20"/>
    </location>
</feature>
<feature type="compositionally biased region" description="Low complexity" evidence="7">
    <location>
        <begin position="25"/>
        <end position="40"/>
    </location>
</feature>
<dbReference type="SUPFAM" id="SSF46626">
    <property type="entry name" value="Cytochrome c"/>
    <property type="match status" value="1"/>
</dbReference>
<dbReference type="InterPro" id="IPR009056">
    <property type="entry name" value="Cyt_c-like_dom"/>
</dbReference>
<keyword evidence="5 6" id="KW-0408">Iron</keyword>
<dbReference type="Gene3D" id="1.10.760.10">
    <property type="entry name" value="Cytochrome c-like domain"/>
    <property type="match status" value="1"/>
</dbReference>
<dbReference type="GO" id="GO:0046872">
    <property type="term" value="F:metal ion binding"/>
    <property type="evidence" value="ECO:0007669"/>
    <property type="project" value="UniProtKB-KW"/>
</dbReference>
<protein>
    <submittedName>
        <fullName evidence="10">Cytochrome c</fullName>
    </submittedName>
</protein>
<evidence type="ECO:0000256" key="7">
    <source>
        <dbReference type="SAM" id="MobiDB-lite"/>
    </source>
</evidence>
<organism evidence="10 11">
    <name type="scientific">Solilutibacter pythonis</name>
    <dbReference type="NCBI Taxonomy" id="2483112"/>
    <lineage>
        <taxon>Bacteria</taxon>
        <taxon>Pseudomonadati</taxon>
        <taxon>Pseudomonadota</taxon>
        <taxon>Gammaproteobacteria</taxon>
        <taxon>Lysobacterales</taxon>
        <taxon>Lysobacteraceae</taxon>
        <taxon>Solilutibacter</taxon>
    </lineage>
</organism>
<dbReference type="GO" id="GO:0020037">
    <property type="term" value="F:heme binding"/>
    <property type="evidence" value="ECO:0007669"/>
    <property type="project" value="InterPro"/>
</dbReference>
<keyword evidence="8" id="KW-0732">Signal</keyword>
<evidence type="ECO:0000259" key="9">
    <source>
        <dbReference type="PROSITE" id="PS51007"/>
    </source>
</evidence>
<feature type="region of interest" description="Disordered" evidence="7">
    <location>
        <begin position="25"/>
        <end position="46"/>
    </location>
</feature>
<evidence type="ECO:0000313" key="10">
    <source>
        <dbReference type="EMBL" id="RMH94985.1"/>
    </source>
</evidence>
<dbReference type="RefSeq" id="WP_122100371.1">
    <property type="nucleotide sequence ID" value="NZ_RFLY01000001.1"/>
</dbReference>
<dbReference type="InterPro" id="IPR036909">
    <property type="entry name" value="Cyt_c-like_dom_sf"/>
</dbReference>
<name>A0A3M2I3W8_9GAMM</name>
<accession>A0A3M2I3W8</accession>
<evidence type="ECO:0000256" key="2">
    <source>
        <dbReference type="ARBA" id="ARBA00022617"/>
    </source>
</evidence>
<reference evidence="10 11" key="1">
    <citation type="submission" date="2018-10" db="EMBL/GenBank/DDBJ databases">
        <title>Proposal of Lysobacter pythonis sp. nov. isolated from royal pythons (Python regius).</title>
        <authorList>
            <person name="Hans-Juergen B."/>
            <person name="Huptas C."/>
            <person name="Sandra B."/>
            <person name="Igor L."/>
            <person name="Joachim S."/>
            <person name="Siegfried S."/>
            <person name="Mareike W."/>
            <person name="Peter K."/>
        </authorList>
    </citation>
    <scope>NUCLEOTIDE SEQUENCE [LARGE SCALE GENOMIC DNA]</scope>
    <source>
        <strain evidence="10 11">4284/11</strain>
    </source>
</reference>